<evidence type="ECO:0000313" key="6">
    <source>
        <dbReference type="Proteomes" id="UP001488805"/>
    </source>
</evidence>
<proteinExistence type="predicted"/>
<keyword evidence="6" id="KW-1185">Reference proteome</keyword>
<evidence type="ECO:0000256" key="1">
    <source>
        <dbReference type="ARBA" id="ARBA00022729"/>
    </source>
</evidence>
<dbReference type="Proteomes" id="UP001488805">
    <property type="component" value="Unassembled WGS sequence"/>
</dbReference>
<dbReference type="Gene3D" id="2.60.40.4100">
    <property type="entry name" value="Zona pellucida, ZP-C domain"/>
    <property type="match status" value="1"/>
</dbReference>
<keyword evidence="2" id="KW-1015">Disulfide bond</keyword>
<feature type="region of interest" description="Disordered" evidence="3">
    <location>
        <begin position="79"/>
        <end position="113"/>
    </location>
</feature>
<dbReference type="PROSITE" id="PS51034">
    <property type="entry name" value="ZP_2"/>
    <property type="match status" value="1"/>
</dbReference>
<dbReference type="EMBL" id="JBCEZU010000111">
    <property type="protein sequence ID" value="KAK9529690.1"/>
    <property type="molecule type" value="Genomic_DNA"/>
</dbReference>
<dbReference type="AlphaFoldDB" id="A0AAW1F5I7"/>
<evidence type="ECO:0000259" key="4">
    <source>
        <dbReference type="PROSITE" id="PS51034"/>
    </source>
</evidence>
<dbReference type="PANTHER" id="PTHR14002">
    <property type="entry name" value="ENDOGLIN/TGF-BETA RECEPTOR TYPE III"/>
    <property type="match status" value="1"/>
</dbReference>
<comment type="caution">
    <text evidence="5">The sequence shown here is derived from an EMBL/GenBank/DDBJ whole genome shotgun (WGS) entry which is preliminary data.</text>
</comment>
<reference evidence="5 6" key="1">
    <citation type="journal article" date="2024" name="Genome Biol. Evol.">
        <title>Chromosome-level genome assembly of the viviparous eelpout Zoarces viviparus.</title>
        <authorList>
            <person name="Fuhrmann N."/>
            <person name="Brasseur M.V."/>
            <person name="Bakowski C.E."/>
            <person name="Podsiadlowski L."/>
            <person name="Prost S."/>
            <person name="Krehenwinkel H."/>
            <person name="Mayer C."/>
        </authorList>
    </citation>
    <scope>NUCLEOTIDE SEQUENCE [LARGE SCALE GENOMIC DNA]</scope>
    <source>
        <strain evidence="5">NO-MEL_2022_Ind0_liver</strain>
    </source>
</reference>
<protein>
    <recommendedName>
        <fullName evidence="4">ZP domain-containing protein</fullName>
    </recommendedName>
</protein>
<sequence length="113" mass="12287">MVAIVTDSCWATNQPSPNGSLRYDLIIAGCPNPADQTVRVEGNGLGTSNFFSFNMFEFSGQETEMYLHCKLEMCPKQDQCAPTCGGGSKRKRRSSRSKAADGNPALISMAWSN</sequence>
<dbReference type="InterPro" id="IPR055355">
    <property type="entry name" value="ZP-C"/>
</dbReference>
<dbReference type="Pfam" id="PF00100">
    <property type="entry name" value="Zona_pellucida"/>
    <property type="match status" value="1"/>
</dbReference>
<gene>
    <name evidence="5" type="ORF">VZT92_013768</name>
</gene>
<evidence type="ECO:0000313" key="5">
    <source>
        <dbReference type="EMBL" id="KAK9529690.1"/>
    </source>
</evidence>
<accession>A0AAW1F5I7</accession>
<evidence type="ECO:0000256" key="3">
    <source>
        <dbReference type="SAM" id="MobiDB-lite"/>
    </source>
</evidence>
<dbReference type="InterPro" id="IPR001507">
    <property type="entry name" value="ZP_dom"/>
</dbReference>
<dbReference type="InterPro" id="IPR042235">
    <property type="entry name" value="ZP-C_dom"/>
</dbReference>
<dbReference type="PANTHER" id="PTHR14002:SF50">
    <property type="entry name" value="ALPHA-TECTORIN-LIKE-RELATED"/>
    <property type="match status" value="1"/>
</dbReference>
<organism evidence="5 6">
    <name type="scientific">Zoarces viviparus</name>
    <name type="common">Viviparous eelpout</name>
    <name type="synonym">Blennius viviparus</name>
    <dbReference type="NCBI Taxonomy" id="48416"/>
    <lineage>
        <taxon>Eukaryota</taxon>
        <taxon>Metazoa</taxon>
        <taxon>Chordata</taxon>
        <taxon>Craniata</taxon>
        <taxon>Vertebrata</taxon>
        <taxon>Euteleostomi</taxon>
        <taxon>Actinopterygii</taxon>
        <taxon>Neopterygii</taxon>
        <taxon>Teleostei</taxon>
        <taxon>Neoteleostei</taxon>
        <taxon>Acanthomorphata</taxon>
        <taxon>Eupercaria</taxon>
        <taxon>Perciformes</taxon>
        <taxon>Cottioidei</taxon>
        <taxon>Zoarcales</taxon>
        <taxon>Zoarcidae</taxon>
        <taxon>Zoarcinae</taxon>
        <taxon>Zoarces</taxon>
    </lineage>
</organism>
<feature type="domain" description="ZP" evidence="4">
    <location>
        <begin position="1"/>
        <end position="91"/>
    </location>
</feature>
<name>A0AAW1F5I7_ZOAVI</name>
<keyword evidence="1" id="KW-0732">Signal</keyword>
<evidence type="ECO:0000256" key="2">
    <source>
        <dbReference type="ARBA" id="ARBA00023157"/>
    </source>
</evidence>